<dbReference type="EMBL" id="VSSQ01096478">
    <property type="protein sequence ID" value="MPN40217.1"/>
    <property type="molecule type" value="Genomic_DNA"/>
</dbReference>
<proteinExistence type="predicted"/>
<accession>A0A645HMN6</accession>
<name>A0A645HMN6_9ZZZZ</name>
<evidence type="ECO:0000313" key="1">
    <source>
        <dbReference type="EMBL" id="MPN40217.1"/>
    </source>
</evidence>
<gene>
    <name evidence="1" type="ORF">SDC9_187753</name>
</gene>
<reference evidence="1" key="1">
    <citation type="submission" date="2019-08" db="EMBL/GenBank/DDBJ databases">
        <authorList>
            <person name="Kucharzyk K."/>
            <person name="Murdoch R.W."/>
            <person name="Higgins S."/>
            <person name="Loffler F."/>
        </authorList>
    </citation>
    <scope>NUCLEOTIDE SEQUENCE</scope>
</reference>
<protein>
    <submittedName>
        <fullName evidence="1">Uncharacterized protein</fullName>
    </submittedName>
</protein>
<comment type="caution">
    <text evidence="1">The sequence shown here is derived from an EMBL/GenBank/DDBJ whole genome shotgun (WGS) entry which is preliminary data.</text>
</comment>
<organism evidence="1">
    <name type="scientific">bioreactor metagenome</name>
    <dbReference type="NCBI Taxonomy" id="1076179"/>
    <lineage>
        <taxon>unclassified sequences</taxon>
        <taxon>metagenomes</taxon>
        <taxon>ecological metagenomes</taxon>
    </lineage>
</organism>
<dbReference type="AlphaFoldDB" id="A0A645HMN6"/>
<sequence>MRQRGLCWHWADDLESRLAQLNPRTLEFHRAVARLGRSGEHSAVVLTARGQSFDRGIVLDAWRHGGKLHWASVKDDQFFYPWIRVRVVDGQ</sequence>